<evidence type="ECO:0000256" key="7">
    <source>
        <dbReference type="ARBA" id="ARBA00023211"/>
    </source>
</evidence>
<evidence type="ECO:0000313" key="12">
    <source>
        <dbReference type="EMBL" id="MCO6047260.1"/>
    </source>
</evidence>
<reference evidence="12" key="1">
    <citation type="submission" date="2022-06" db="EMBL/GenBank/DDBJ databases">
        <title>Aeoliella straminimaris, a novel planctomycete from sediments.</title>
        <authorList>
            <person name="Vitorino I.R."/>
            <person name="Lage O.M."/>
        </authorList>
    </citation>
    <scope>NUCLEOTIDE SEQUENCE</scope>
    <source>
        <strain evidence="12">ICT_H6.2</strain>
    </source>
</reference>
<feature type="binding site" evidence="11">
    <location>
        <position position="244"/>
    </location>
    <ligand>
        <name>Mn(2+)</name>
        <dbReference type="ChEBI" id="CHEBI:29035"/>
        <label>2</label>
    </ligand>
</feature>
<keyword evidence="6 10" id="KW-0342">GTP-binding</keyword>
<gene>
    <name evidence="12" type="ORF">NG895_25450</name>
</gene>
<dbReference type="EMBL" id="JAMXLR010000091">
    <property type="protein sequence ID" value="MCO6047260.1"/>
    <property type="molecule type" value="Genomic_DNA"/>
</dbReference>
<dbReference type="GO" id="GO:0003909">
    <property type="term" value="F:DNA ligase activity"/>
    <property type="evidence" value="ECO:0007669"/>
    <property type="project" value="TreeGrafter"/>
</dbReference>
<dbReference type="EC" id="6.5.1.8" evidence="1"/>
<evidence type="ECO:0000256" key="2">
    <source>
        <dbReference type="ARBA" id="ARBA00022598"/>
    </source>
</evidence>
<dbReference type="Pfam" id="PF01139">
    <property type="entry name" value="RtcB"/>
    <property type="match status" value="2"/>
</dbReference>
<evidence type="ECO:0000256" key="8">
    <source>
        <dbReference type="ARBA" id="ARBA00047746"/>
    </source>
</evidence>
<keyword evidence="7 11" id="KW-0464">Manganese</keyword>
<protein>
    <recommendedName>
        <fullName evidence="1">3'-phosphate/5'-hydroxy nucleic acid ligase</fullName>
        <ecNumber evidence="1">6.5.1.8</ecNumber>
    </recommendedName>
</protein>
<comment type="caution">
    <text evidence="12">The sequence shown here is derived from an EMBL/GenBank/DDBJ whole genome shotgun (WGS) entry which is preliminary data.</text>
</comment>
<dbReference type="AlphaFoldDB" id="A0A9X2JIM8"/>
<evidence type="ECO:0000256" key="3">
    <source>
        <dbReference type="ARBA" id="ARBA00022723"/>
    </source>
</evidence>
<feature type="binding site" evidence="10">
    <location>
        <begin position="144"/>
        <end position="148"/>
    </location>
    <ligand>
        <name>GMP</name>
        <dbReference type="ChEBI" id="CHEBI:58115"/>
    </ligand>
</feature>
<feature type="binding site" evidence="10">
    <location>
        <begin position="244"/>
        <end position="245"/>
    </location>
    <ligand>
        <name>GMP</name>
        <dbReference type="ChEBI" id="CHEBI:58115"/>
    </ligand>
</feature>
<feature type="binding site" evidence="11">
    <location>
        <position position="145"/>
    </location>
    <ligand>
        <name>Mn(2+)</name>
        <dbReference type="ChEBI" id="CHEBI:29035"/>
        <label>1</label>
    </ligand>
</feature>
<keyword evidence="2" id="KW-0436">Ligase</keyword>
<keyword evidence="5" id="KW-0692">RNA repair</keyword>
<dbReference type="InterPro" id="IPR052915">
    <property type="entry name" value="RtcB-like"/>
</dbReference>
<dbReference type="GO" id="GO:0006281">
    <property type="term" value="P:DNA repair"/>
    <property type="evidence" value="ECO:0007669"/>
    <property type="project" value="TreeGrafter"/>
</dbReference>
<feature type="binding site" evidence="11">
    <location>
        <position position="66"/>
    </location>
    <ligand>
        <name>Mn(2+)</name>
        <dbReference type="ChEBI" id="CHEBI:29035"/>
        <label>1</label>
    </ligand>
</feature>
<dbReference type="GO" id="GO:0042245">
    <property type="term" value="P:RNA repair"/>
    <property type="evidence" value="ECO:0007669"/>
    <property type="project" value="UniProtKB-KW"/>
</dbReference>
<sequence length="374" mass="41129">MSKATLNTWLTEPLSPEVAQSIERLRSSDDVRHVAVMPDVHLCHDVCIGVVAATESLVYPAAVGGDIGCGMAAVPFDVEAALLESEHAAGTVLRQLYQCVPGNKHRQPRALPDDLSTRHLSDAGLTKIAQREGRVQLGTMGRGNHFLEFQSDQAGRLWLLLHSGSRGIGQAISARHLAAATATNVGLLALNANDEPGQRYLSDVAWARRYAAENRLAMLRTVEEFMQQMFGIGASWPELIHGDHNFVDCEHHFGRQLLVHRKGAQSAQQGEPGIVPGSMGAPSFHTAGRACSESLMSCSHGAGRQLSRSQARRQVNSKHFQRQVGPLWFDRRRLGILLDEAPAAYKDIRQVMRAQRELLRIERELQPVLNYKGP</sequence>
<evidence type="ECO:0000256" key="4">
    <source>
        <dbReference type="ARBA" id="ARBA00022741"/>
    </source>
</evidence>
<evidence type="ECO:0000256" key="11">
    <source>
        <dbReference type="PIRSR" id="PIRSR601233-3"/>
    </source>
</evidence>
<dbReference type="InterPro" id="IPR036025">
    <property type="entry name" value="RtcB-like_sf"/>
</dbReference>
<comment type="catalytic activity">
    <reaction evidence="8">
        <text>a 3'-end 3'-phospho-ribonucleotide-RNA + a 5'-end dephospho-ribonucleoside-RNA + GTP = a ribonucleotidyl-ribonucleotide-RNA + GMP + diphosphate</text>
        <dbReference type="Rhea" id="RHEA:68076"/>
        <dbReference type="Rhea" id="RHEA-COMP:10463"/>
        <dbReference type="Rhea" id="RHEA-COMP:13936"/>
        <dbReference type="Rhea" id="RHEA-COMP:17355"/>
        <dbReference type="ChEBI" id="CHEBI:33019"/>
        <dbReference type="ChEBI" id="CHEBI:37565"/>
        <dbReference type="ChEBI" id="CHEBI:58115"/>
        <dbReference type="ChEBI" id="CHEBI:83062"/>
        <dbReference type="ChEBI" id="CHEBI:138284"/>
        <dbReference type="ChEBI" id="CHEBI:173118"/>
        <dbReference type="EC" id="6.5.1.8"/>
    </reaction>
</comment>
<dbReference type="GO" id="GO:0005525">
    <property type="term" value="F:GTP binding"/>
    <property type="evidence" value="ECO:0007669"/>
    <property type="project" value="UniProtKB-KW"/>
</dbReference>
<evidence type="ECO:0000256" key="9">
    <source>
        <dbReference type="PIRSR" id="PIRSR601233-1"/>
    </source>
</evidence>
<dbReference type="Gene3D" id="3.90.1860.10">
    <property type="entry name" value="tRNA-splicing ligase RtcB"/>
    <property type="match status" value="1"/>
</dbReference>
<keyword evidence="13" id="KW-1185">Reference proteome</keyword>
<dbReference type="Proteomes" id="UP001155241">
    <property type="component" value="Unassembled WGS sequence"/>
</dbReference>
<dbReference type="PANTHER" id="PTHR43749:SF2">
    <property type="entry name" value="RNA-SPLICING LIGASE RTCB"/>
    <property type="match status" value="1"/>
</dbReference>
<dbReference type="GO" id="GO:0170057">
    <property type="term" value="F:RNA ligase (GTP) activity"/>
    <property type="evidence" value="ECO:0007669"/>
    <property type="project" value="UniProtKB-EC"/>
</dbReference>
<evidence type="ECO:0000313" key="13">
    <source>
        <dbReference type="Proteomes" id="UP001155241"/>
    </source>
</evidence>
<name>A0A9X2JIM8_9BACT</name>
<dbReference type="GO" id="GO:0030145">
    <property type="term" value="F:manganese ion binding"/>
    <property type="evidence" value="ECO:0007669"/>
    <property type="project" value="TreeGrafter"/>
</dbReference>
<keyword evidence="3 11" id="KW-0479">Metal-binding</keyword>
<dbReference type="SUPFAM" id="SSF103365">
    <property type="entry name" value="Hypothetical protein PH1602"/>
    <property type="match status" value="1"/>
</dbReference>
<proteinExistence type="predicted"/>
<feature type="binding site" evidence="11">
    <location>
        <position position="162"/>
    </location>
    <ligand>
        <name>Mn(2+)</name>
        <dbReference type="ChEBI" id="CHEBI:29035"/>
        <label>2</label>
    </ligand>
</feature>
<feature type="binding site" evidence="10">
    <location>
        <begin position="300"/>
        <end position="303"/>
    </location>
    <ligand>
        <name>GMP</name>
        <dbReference type="ChEBI" id="CHEBI:58115"/>
    </ligand>
</feature>
<dbReference type="InterPro" id="IPR001233">
    <property type="entry name" value="RtcB"/>
</dbReference>
<keyword evidence="4 10" id="KW-0547">Nucleotide-binding</keyword>
<comment type="cofactor">
    <cofactor evidence="11">
        <name>Mn(2+)</name>
        <dbReference type="ChEBI" id="CHEBI:29035"/>
    </cofactor>
    <text evidence="11">Binds 2 manganese ions per subunit.</text>
</comment>
<evidence type="ECO:0000256" key="1">
    <source>
        <dbReference type="ARBA" id="ARBA00012726"/>
    </source>
</evidence>
<dbReference type="RefSeq" id="WP_252855373.1">
    <property type="nucleotide sequence ID" value="NZ_JAMXLR010000091.1"/>
</dbReference>
<dbReference type="GO" id="GO:0006396">
    <property type="term" value="P:RNA processing"/>
    <property type="evidence" value="ECO:0007669"/>
    <property type="project" value="InterPro"/>
</dbReference>
<evidence type="ECO:0000256" key="10">
    <source>
        <dbReference type="PIRSR" id="PIRSR601233-2"/>
    </source>
</evidence>
<feature type="binding site" evidence="10">
    <location>
        <position position="283"/>
    </location>
    <ligand>
        <name>GMP</name>
        <dbReference type="ChEBI" id="CHEBI:58115"/>
    </ligand>
</feature>
<accession>A0A9X2JIM8</accession>
<evidence type="ECO:0000256" key="5">
    <source>
        <dbReference type="ARBA" id="ARBA00022800"/>
    </source>
</evidence>
<organism evidence="12 13">
    <name type="scientific">Aeoliella straminimaris</name>
    <dbReference type="NCBI Taxonomy" id="2954799"/>
    <lineage>
        <taxon>Bacteria</taxon>
        <taxon>Pseudomonadati</taxon>
        <taxon>Planctomycetota</taxon>
        <taxon>Planctomycetia</taxon>
        <taxon>Pirellulales</taxon>
        <taxon>Lacipirellulaceae</taxon>
        <taxon>Aeoliella</taxon>
    </lineage>
</organism>
<dbReference type="PANTHER" id="PTHR43749">
    <property type="entry name" value="RNA-SPLICING LIGASE RTCB"/>
    <property type="match status" value="1"/>
</dbReference>
<feature type="binding site" evidence="10">
    <location>
        <begin position="276"/>
        <end position="279"/>
    </location>
    <ligand>
        <name>GMP</name>
        <dbReference type="ChEBI" id="CHEBI:58115"/>
    </ligand>
</feature>
<evidence type="ECO:0000256" key="6">
    <source>
        <dbReference type="ARBA" id="ARBA00023134"/>
    </source>
</evidence>
<feature type="active site" description="GMP-histidine intermediate" evidence="9">
    <location>
        <position position="300"/>
    </location>
</feature>